<reference evidence="1 2" key="1">
    <citation type="submission" date="2024-05" db="EMBL/GenBank/DDBJ databases">
        <authorList>
            <person name="Duchaud E."/>
        </authorList>
    </citation>
    <scope>NUCLEOTIDE SEQUENCE [LARGE SCALE GENOMIC DNA]</scope>
    <source>
        <strain evidence="1">Ena-SAMPLE-TAB-13-05-2024-13:56:06:370-140305</strain>
    </source>
</reference>
<evidence type="ECO:0000313" key="1">
    <source>
        <dbReference type="EMBL" id="CAL2107021.1"/>
    </source>
</evidence>
<proteinExistence type="predicted"/>
<accession>A0ABP1F9H2</accession>
<evidence type="ECO:0000313" key="2">
    <source>
        <dbReference type="Proteomes" id="UP001497602"/>
    </source>
</evidence>
<name>A0ABP1F9H2_9FLAO</name>
<comment type="caution">
    <text evidence="1">The sequence shown here is derived from an EMBL/GenBank/DDBJ whole genome shotgun (WGS) entry which is preliminary data.</text>
</comment>
<protein>
    <submittedName>
        <fullName evidence="1">Uncharacterized protein</fullName>
    </submittedName>
</protein>
<gene>
    <name evidence="1" type="ORF">T190115A13A_20301</name>
</gene>
<organism evidence="1 2">
    <name type="scientific">Tenacibaculum vairaonense</name>
    <dbReference type="NCBI Taxonomy" id="3137860"/>
    <lineage>
        <taxon>Bacteria</taxon>
        <taxon>Pseudomonadati</taxon>
        <taxon>Bacteroidota</taxon>
        <taxon>Flavobacteriia</taxon>
        <taxon>Flavobacteriales</taxon>
        <taxon>Flavobacteriaceae</taxon>
        <taxon>Tenacibaculum</taxon>
    </lineage>
</organism>
<keyword evidence="2" id="KW-1185">Reference proteome</keyword>
<sequence length="44" mass="5100">MTTFLVFTLLMQEKSLENLEAITSNKNAVKYNLTALMILIYVYI</sequence>
<dbReference type="EMBL" id="CAXJRC010000022">
    <property type="protein sequence ID" value="CAL2107021.1"/>
    <property type="molecule type" value="Genomic_DNA"/>
</dbReference>
<dbReference type="Proteomes" id="UP001497602">
    <property type="component" value="Unassembled WGS sequence"/>
</dbReference>